<dbReference type="Proteomes" id="UP000006558">
    <property type="component" value="Chromosome"/>
</dbReference>
<evidence type="ECO:0000313" key="3">
    <source>
        <dbReference type="Proteomes" id="UP000006558"/>
    </source>
</evidence>
<reference evidence="2 3" key="2">
    <citation type="journal article" date="2009" name="Proc. Natl. Acad. Sci. U.S.A.">
        <title>On the chimeric nature, thermophilic origin, and phylogenetic placement of the Thermotogales.</title>
        <authorList>
            <person name="Zhaxybayeva O."/>
            <person name="Swithers K.S."/>
            <person name="Lapierre P."/>
            <person name="Fournier G.P."/>
            <person name="Bickhart D.M."/>
            <person name="DeBoy R.T."/>
            <person name="Nelson K.E."/>
            <person name="Nesbo C.L."/>
            <person name="Doolittle W.F."/>
            <person name="Gogarten J.P."/>
            <person name="Noll K.M."/>
        </authorList>
    </citation>
    <scope>NUCLEOTIDE SEQUENCE [LARGE SCALE GENOMIC DNA]</scope>
    <source>
        <strain evidence="3">ATCC BAA-488 / DSM 13995 / JCM 10881 / RKU-1</strain>
    </source>
</reference>
<keyword evidence="1" id="KW-0812">Transmembrane</keyword>
<feature type="transmembrane region" description="Helical" evidence="1">
    <location>
        <begin position="275"/>
        <end position="295"/>
    </location>
</feature>
<feature type="transmembrane region" description="Helical" evidence="1">
    <location>
        <begin position="222"/>
        <end position="242"/>
    </location>
</feature>
<accession>A5ING5</accession>
<sequence>MNNVDFNSFFEGILYDYYLLEESLTYLRDEKQIQKELDQIYKELSLLRFPISVKDTLAAIFIGIVAGLFEVLISESGLAPDHKHEVTRVPIDYAIPKPQGFKGSVSDLHRQIGPGHDLLRFKEAIEMMKGEKIDFPLWDSTISEVMNGKLRPIGLSIEKAEELNGFNIPEQPILEWLKHMYVDLFTRRSLPVPGTTLIADGNPRAAEIVLNMYKNGFNLKNLLAGGIGILAINVGIKIYWSLKLFKDNKDRQLPFVEAFKETEKQLKEIQKTEKFTFMEMISYVTLVIISGLKSAILKELFSFNFGACIMFIKALLSYIKKIQEKRKNLLETKNLKLLELSNINNAWTRTTEKQILYVINLMNEYQRVISDDKSNCKIELDNEISNERMIKALREIKLYLENIRRRYSENE</sequence>
<name>A5ING5_THEP1</name>
<dbReference type="KEGG" id="tpt:Tpet_1735"/>
<gene>
    <name evidence="2" type="ordered locus">Tpet_1735</name>
</gene>
<protein>
    <submittedName>
        <fullName evidence="2">Uncharacterized protein</fullName>
    </submittedName>
</protein>
<keyword evidence="1" id="KW-0472">Membrane</keyword>
<dbReference type="AlphaFoldDB" id="A5ING5"/>
<evidence type="ECO:0000256" key="1">
    <source>
        <dbReference type="SAM" id="Phobius"/>
    </source>
</evidence>
<proteinExistence type="predicted"/>
<organism evidence="2 3">
    <name type="scientific">Thermotoga petrophila (strain ATCC BAA-488 / DSM 13995 / JCM 10881 / RKU-1)</name>
    <dbReference type="NCBI Taxonomy" id="390874"/>
    <lineage>
        <taxon>Bacteria</taxon>
        <taxon>Thermotogati</taxon>
        <taxon>Thermotogota</taxon>
        <taxon>Thermotogae</taxon>
        <taxon>Thermotogales</taxon>
        <taxon>Thermotogaceae</taxon>
        <taxon>Thermotoga</taxon>
    </lineage>
</organism>
<feature type="transmembrane region" description="Helical" evidence="1">
    <location>
        <begin position="301"/>
        <end position="319"/>
    </location>
</feature>
<reference evidence="3" key="1">
    <citation type="submission" date="2007-05" db="EMBL/GenBank/DDBJ databases">
        <title>Complete sequence of Thermotoga petrophila RKU-1.</title>
        <authorList>
            <consortium name="US DOE Joint Genome Institute"/>
            <person name="Copeland A."/>
            <person name="Lucas S."/>
            <person name="Lapidus A."/>
            <person name="Barry K."/>
            <person name="Glavina del Rio T."/>
            <person name="Dalin E."/>
            <person name="Tice H."/>
            <person name="Pitluck S."/>
            <person name="Sims D."/>
            <person name="Brettin T."/>
            <person name="Bruce D."/>
            <person name="Detter J.C."/>
            <person name="Han C."/>
            <person name="Tapia R."/>
            <person name="Schmutz J."/>
            <person name="Larimer F."/>
            <person name="Land M."/>
            <person name="Hauser L."/>
            <person name="Kyrpides N."/>
            <person name="Mikhailova N."/>
            <person name="Nelson K."/>
            <person name="Gogarten J.P."/>
            <person name="Noll K."/>
            <person name="Richardson P."/>
        </authorList>
    </citation>
    <scope>NUCLEOTIDE SEQUENCE [LARGE SCALE GENOMIC DNA]</scope>
    <source>
        <strain evidence="3">ATCC BAA-488 / DSM 13995 / JCM 10881 / RKU-1</strain>
    </source>
</reference>
<keyword evidence="1" id="KW-1133">Transmembrane helix</keyword>
<evidence type="ECO:0000313" key="2">
    <source>
        <dbReference type="EMBL" id="ABQ47738.1"/>
    </source>
</evidence>
<dbReference type="EMBL" id="CP000702">
    <property type="protein sequence ID" value="ABQ47738.1"/>
    <property type="molecule type" value="Genomic_DNA"/>
</dbReference>
<dbReference type="HOGENOM" id="CLU_668904_0_0_0"/>
<dbReference type="RefSeq" id="WP_011944144.1">
    <property type="nucleotide sequence ID" value="NC_009486.1"/>
</dbReference>